<keyword evidence="2 8" id="KW-0723">Serine/threonine-protein kinase</keyword>
<evidence type="ECO:0000259" key="9">
    <source>
        <dbReference type="PROSITE" id="PS50011"/>
    </source>
</evidence>
<dbReference type="GO" id="GO:0007165">
    <property type="term" value="P:signal transduction"/>
    <property type="evidence" value="ECO:0007669"/>
    <property type="project" value="TreeGrafter"/>
</dbReference>
<dbReference type="Proteomes" id="UP000187209">
    <property type="component" value="Unassembled WGS sequence"/>
</dbReference>
<evidence type="ECO:0000256" key="5">
    <source>
        <dbReference type="ARBA" id="ARBA00022777"/>
    </source>
</evidence>
<evidence type="ECO:0000256" key="7">
    <source>
        <dbReference type="PROSITE-ProRule" id="PRU10141"/>
    </source>
</evidence>
<feature type="domain" description="Protein kinase" evidence="9">
    <location>
        <begin position="41"/>
        <end position="325"/>
    </location>
</feature>
<dbReference type="EMBL" id="MPUH01000486">
    <property type="protein sequence ID" value="OMJ79126.1"/>
    <property type="molecule type" value="Genomic_DNA"/>
</dbReference>
<dbReference type="GO" id="GO:0005524">
    <property type="term" value="F:ATP binding"/>
    <property type="evidence" value="ECO:0007669"/>
    <property type="project" value="UniProtKB-UniRule"/>
</dbReference>
<comment type="similarity">
    <text evidence="1">Belongs to the protein kinase superfamily. CMGC Ser/Thr protein kinase family. GSK-3 subfamily.</text>
</comment>
<dbReference type="CDD" id="cd14137">
    <property type="entry name" value="STKc_GSK3"/>
    <property type="match status" value="1"/>
</dbReference>
<proteinExistence type="inferred from homology"/>
<dbReference type="Gene3D" id="3.30.200.20">
    <property type="entry name" value="Phosphorylase Kinase, domain 1"/>
    <property type="match status" value="1"/>
</dbReference>
<evidence type="ECO:0000256" key="6">
    <source>
        <dbReference type="ARBA" id="ARBA00022840"/>
    </source>
</evidence>
<feature type="binding site" evidence="7">
    <location>
        <position position="71"/>
    </location>
    <ligand>
        <name>ATP</name>
        <dbReference type="ChEBI" id="CHEBI:30616"/>
    </ligand>
</feature>
<dbReference type="InterPro" id="IPR050591">
    <property type="entry name" value="GSK-3"/>
</dbReference>
<name>A0A1R2BQY4_9CILI</name>
<dbReference type="GO" id="GO:0030154">
    <property type="term" value="P:cell differentiation"/>
    <property type="evidence" value="ECO:0007669"/>
    <property type="project" value="TreeGrafter"/>
</dbReference>
<evidence type="ECO:0000256" key="2">
    <source>
        <dbReference type="ARBA" id="ARBA00022527"/>
    </source>
</evidence>
<dbReference type="PROSITE" id="PS50011">
    <property type="entry name" value="PROTEIN_KINASE_DOM"/>
    <property type="match status" value="1"/>
</dbReference>
<dbReference type="InterPro" id="IPR017441">
    <property type="entry name" value="Protein_kinase_ATP_BS"/>
</dbReference>
<dbReference type="OrthoDB" id="272141at2759"/>
<evidence type="ECO:0000256" key="3">
    <source>
        <dbReference type="ARBA" id="ARBA00022679"/>
    </source>
</evidence>
<dbReference type="PANTHER" id="PTHR24057">
    <property type="entry name" value="GLYCOGEN SYNTHASE KINASE-3 ALPHA"/>
    <property type="match status" value="1"/>
</dbReference>
<dbReference type="SMART" id="SM00220">
    <property type="entry name" value="S_TKc"/>
    <property type="match status" value="1"/>
</dbReference>
<dbReference type="FunFam" id="1.10.510.10:FF:000082">
    <property type="entry name" value="Shaggy-related protein kinase kappa"/>
    <property type="match status" value="1"/>
</dbReference>
<keyword evidence="4 7" id="KW-0547">Nucleotide-binding</keyword>
<organism evidence="10 11">
    <name type="scientific">Stentor coeruleus</name>
    <dbReference type="NCBI Taxonomy" id="5963"/>
    <lineage>
        <taxon>Eukaryota</taxon>
        <taxon>Sar</taxon>
        <taxon>Alveolata</taxon>
        <taxon>Ciliophora</taxon>
        <taxon>Postciliodesmatophora</taxon>
        <taxon>Heterotrichea</taxon>
        <taxon>Heterotrichida</taxon>
        <taxon>Stentoridae</taxon>
        <taxon>Stentor</taxon>
    </lineage>
</organism>
<comment type="caution">
    <text evidence="10">The sequence shown here is derived from an EMBL/GenBank/DDBJ whole genome shotgun (WGS) entry which is preliminary data.</text>
</comment>
<dbReference type="InterPro" id="IPR000719">
    <property type="entry name" value="Prot_kinase_dom"/>
</dbReference>
<gene>
    <name evidence="10" type="ORF">SteCoe_20917</name>
</gene>
<dbReference type="PROSITE" id="PS00108">
    <property type="entry name" value="PROTEIN_KINASE_ST"/>
    <property type="match status" value="1"/>
</dbReference>
<protein>
    <recommendedName>
        <fullName evidence="9">Protein kinase domain-containing protein</fullName>
    </recommendedName>
</protein>
<dbReference type="SUPFAM" id="SSF56112">
    <property type="entry name" value="Protein kinase-like (PK-like)"/>
    <property type="match status" value="1"/>
</dbReference>
<evidence type="ECO:0000256" key="1">
    <source>
        <dbReference type="ARBA" id="ARBA00005527"/>
    </source>
</evidence>
<evidence type="ECO:0000256" key="8">
    <source>
        <dbReference type="RuleBase" id="RU000304"/>
    </source>
</evidence>
<dbReference type="InterPro" id="IPR011009">
    <property type="entry name" value="Kinase-like_dom_sf"/>
</dbReference>
<dbReference type="PANTHER" id="PTHR24057:SF0">
    <property type="entry name" value="PROTEIN KINASE SHAGGY-RELATED"/>
    <property type="match status" value="1"/>
</dbReference>
<accession>A0A1R2BQY4</accession>
<dbReference type="InterPro" id="IPR039192">
    <property type="entry name" value="STKc_GSK3"/>
</dbReference>
<evidence type="ECO:0000256" key="4">
    <source>
        <dbReference type="ARBA" id="ARBA00022741"/>
    </source>
</evidence>
<dbReference type="PROSITE" id="PS00107">
    <property type="entry name" value="PROTEIN_KINASE_ATP"/>
    <property type="match status" value="1"/>
</dbReference>
<keyword evidence="6 7" id="KW-0067">ATP-binding</keyword>
<keyword evidence="3" id="KW-0808">Transferase</keyword>
<dbReference type="GO" id="GO:0005737">
    <property type="term" value="C:cytoplasm"/>
    <property type="evidence" value="ECO:0007669"/>
    <property type="project" value="TreeGrafter"/>
</dbReference>
<dbReference type="GO" id="GO:0005634">
    <property type="term" value="C:nucleus"/>
    <property type="evidence" value="ECO:0007669"/>
    <property type="project" value="TreeGrafter"/>
</dbReference>
<evidence type="ECO:0000313" key="10">
    <source>
        <dbReference type="EMBL" id="OMJ79126.1"/>
    </source>
</evidence>
<reference evidence="10 11" key="1">
    <citation type="submission" date="2016-11" db="EMBL/GenBank/DDBJ databases">
        <title>The macronuclear genome of Stentor coeruleus: a giant cell with tiny introns.</title>
        <authorList>
            <person name="Slabodnick M."/>
            <person name="Ruby J.G."/>
            <person name="Reiff S.B."/>
            <person name="Swart E.C."/>
            <person name="Gosai S."/>
            <person name="Prabakaran S."/>
            <person name="Witkowska E."/>
            <person name="Larue G.E."/>
            <person name="Fisher S."/>
            <person name="Freeman R.M."/>
            <person name="Gunawardena J."/>
            <person name="Chu W."/>
            <person name="Stover N.A."/>
            <person name="Gregory B.D."/>
            <person name="Nowacki M."/>
            <person name="Derisi J."/>
            <person name="Roy S.W."/>
            <person name="Marshall W.F."/>
            <person name="Sood P."/>
        </authorList>
    </citation>
    <scope>NUCLEOTIDE SEQUENCE [LARGE SCALE GENOMIC DNA]</scope>
    <source>
        <strain evidence="10">WM001</strain>
    </source>
</reference>
<dbReference type="GO" id="GO:0004674">
    <property type="term" value="F:protein serine/threonine kinase activity"/>
    <property type="evidence" value="ECO:0007669"/>
    <property type="project" value="UniProtKB-KW"/>
</dbReference>
<dbReference type="FunFam" id="3.30.200.20:FF:000009">
    <property type="entry name" value="Glycogen synthase kinase-3 beta"/>
    <property type="match status" value="1"/>
</dbReference>
<dbReference type="InterPro" id="IPR008271">
    <property type="entry name" value="Ser/Thr_kinase_AS"/>
</dbReference>
<keyword evidence="11" id="KW-1185">Reference proteome</keyword>
<evidence type="ECO:0000313" key="11">
    <source>
        <dbReference type="Proteomes" id="UP000187209"/>
    </source>
</evidence>
<dbReference type="AlphaFoldDB" id="A0A1R2BQY4"/>
<keyword evidence="5" id="KW-0418">Kinase</keyword>
<dbReference type="Gene3D" id="1.10.510.10">
    <property type="entry name" value="Transferase(Phosphotransferase) domain 1"/>
    <property type="match status" value="1"/>
</dbReference>
<sequence length="369" mass="42204">MRSKQKPVHNISTASANVRVGEINTSLQRMSLSDKTGSHTYTSDKVVGNGTFGVVYQATIAETGEKVAIKKVFQDKRYKNREYEIMKELIHPNVVGLRHAFYTPGEKPDEVFLNLVMEYFPDTLYRVVKNYGRMRQPIPLIIAKLYSYQIIRSLGYIHAMGVCHRDIKPQNLLVDPATHRLVLCDFGSAKRLVRGEPNVAYICSRYYRAPELIFGATDYTTLIDIWSAGCVIAELFIFQPLFPGESAVDQLVEIIKILGTPTREQIFEMNPNYHEGRFPDIRQTPWSRVFKNKASPEAIDLLASMLVYSPTKRVTAYQALQHPFFDELRVQGTRLPNGDPLPPLFNWSEIEMKTHPELIRSLTPSWFSN</sequence>
<dbReference type="Pfam" id="PF00069">
    <property type="entry name" value="Pkinase"/>
    <property type="match status" value="1"/>
</dbReference>